<evidence type="ECO:0000313" key="3">
    <source>
        <dbReference type="Proteomes" id="UP000078162"/>
    </source>
</evidence>
<comment type="similarity">
    <text evidence="1">Belongs to the UPF0137 (pGP6-D) family.</text>
</comment>
<dbReference type="AlphaFoldDB" id="A0A1A9HZ14"/>
<dbReference type="RefSeq" id="WP_066483514.1">
    <property type="nucleotide sequence ID" value="NZ_CP014640.1"/>
</dbReference>
<dbReference type="OrthoDB" id="19089at2"/>
<organism evidence="2 3">
    <name type="scientific">Candidatus Chlamydia sanziniae</name>
    <dbReference type="NCBI Taxonomy" id="1806891"/>
    <lineage>
        <taxon>Bacteria</taxon>
        <taxon>Pseudomonadati</taxon>
        <taxon>Chlamydiota</taxon>
        <taxon>Chlamydiia</taxon>
        <taxon>Chlamydiales</taxon>
        <taxon>Chlamydiaceae</taxon>
        <taxon>Chlamydia/Chlamydophila group</taxon>
        <taxon>Chlamydia</taxon>
    </lineage>
</organism>
<dbReference type="Pfam" id="PF03677">
    <property type="entry name" value="UPF0137"/>
    <property type="match status" value="1"/>
</dbReference>
<reference evidence="2 3" key="1">
    <citation type="submission" date="2016-03" db="EMBL/GenBank/DDBJ databases">
        <title>Culture-independent genomics supports pathogen discovery for uncultivable bacteria within the genus Chlamydia.</title>
        <authorList>
            <person name="Taylor-Brown A."/>
            <person name="Bachmann N.L."/>
            <person name="Borel N."/>
            <person name="Polkinghorne A."/>
        </authorList>
    </citation>
    <scope>NUCLEOTIDE SEQUENCE [LARGE SCALE GENOMIC DNA]</scope>
    <source>
        <strain evidence="2 3">2742-308</strain>
        <plasmid evidence="3">Plasmid</plasmid>
    </source>
</reference>
<protein>
    <submittedName>
        <fullName evidence="2">Virulence plasmid protein pGP6-D</fullName>
    </submittedName>
</protein>
<dbReference type="EMBL" id="CP014640">
    <property type="protein sequence ID" value="ANH79176.1"/>
    <property type="molecule type" value="Genomic_DNA"/>
</dbReference>
<dbReference type="KEGG" id="csaz:Cs308_1006"/>
<geneLocation type="plasmid" evidence="3"/>
<evidence type="ECO:0000256" key="1">
    <source>
        <dbReference type="ARBA" id="ARBA00006121"/>
    </source>
</evidence>
<gene>
    <name evidence="2" type="ORF">Cs308_1006</name>
</gene>
<dbReference type="Proteomes" id="UP000078162">
    <property type="component" value="Plasmid"/>
</dbReference>
<dbReference type="PATRIC" id="fig|1806891.3.peg.997"/>
<name>A0A1A9HZ14_9CHLA</name>
<accession>A0A1A9HZ14</accession>
<sequence length="245" mass="27742">MNKLVKEAALFFQKNQKSLEEEFQKKNMSESTFIVSLNPNESEQLNNLFVDEVASSCKDYSKILHSIKTLTCQIKSIQKQHVLLIGEKIYKARKLFQILGSSEGTFSSWIDLVFHTKSSAYNALAYYELFINLPNKESQCLLQSIPYKAAYLLASRKGPIGDKITVIKKIQGLSNTAAIALLNKYLPSLREAHSDCLDSEVLANKLISNKLLDLLKIVSCDVRLSPYNLNLLQQLFNSTIQEKDK</sequence>
<proteinExistence type="inferred from homology"/>
<dbReference type="InterPro" id="IPR005350">
    <property type="entry name" value="UPF0137"/>
</dbReference>
<keyword evidence="2" id="KW-0614">Plasmid</keyword>
<keyword evidence="3" id="KW-1185">Reference proteome</keyword>
<evidence type="ECO:0000313" key="2">
    <source>
        <dbReference type="EMBL" id="ANH79176.1"/>
    </source>
</evidence>